<evidence type="ECO:0000256" key="2">
    <source>
        <dbReference type="ARBA" id="ARBA00022679"/>
    </source>
</evidence>
<proteinExistence type="predicted"/>
<protein>
    <submittedName>
        <fullName evidence="3">SAM-dependent methyltransferase</fullName>
    </submittedName>
</protein>
<accession>A0A323TKU1</accession>
<dbReference type="EMBL" id="PDOD01000001">
    <property type="protein sequence ID" value="PYZ94317.1"/>
    <property type="molecule type" value="Genomic_DNA"/>
</dbReference>
<keyword evidence="2 3" id="KW-0808">Transferase</keyword>
<gene>
    <name evidence="3" type="ORF">CR194_01935</name>
</gene>
<keyword evidence="1 3" id="KW-0489">Methyltransferase</keyword>
<reference evidence="3 4" key="1">
    <citation type="submission" date="2017-10" db="EMBL/GenBank/DDBJ databases">
        <title>Bacillus sp. nov., a halophilic bacterium isolated from a Keqin Lake.</title>
        <authorList>
            <person name="Wang H."/>
        </authorList>
    </citation>
    <scope>NUCLEOTIDE SEQUENCE [LARGE SCALE GENOMIC DNA]</scope>
    <source>
        <strain evidence="3 4">KQ-12</strain>
    </source>
</reference>
<evidence type="ECO:0000313" key="3">
    <source>
        <dbReference type="EMBL" id="PYZ94317.1"/>
    </source>
</evidence>
<dbReference type="InterPro" id="IPR029063">
    <property type="entry name" value="SAM-dependent_MTases_sf"/>
</dbReference>
<dbReference type="PANTHER" id="PTHR12049">
    <property type="entry name" value="PROTEIN ARGININE METHYLTRANSFERASE NDUFAF7, MITOCHONDRIAL"/>
    <property type="match status" value="1"/>
</dbReference>
<dbReference type="GO" id="GO:0035243">
    <property type="term" value="F:protein-arginine omega-N symmetric methyltransferase activity"/>
    <property type="evidence" value="ECO:0007669"/>
    <property type="project" value="TreeGrafter"/>
</dbReference>
<dbReference type="InterPro" id="IPR003788">
    <property type="entry name" value="NDUFAF7"/>
</dbReference>
<dbReference type="GO" id="GO:0032259">
    <property type="term" value="P:methylation"/>
    <property type="evidence" value="ECO:0007669"/>
    <property type="project" value="UniProtKB-KW"/>
</dbReference>
<dbReference type="Gene3D" id="3.40.50.12710">
    <property type="match status" value="1"/>
</dbReference>
<dbReference type="AlphaFoldDB" id="A0A323TKU1"/>
<evidence type="ECO:0000313" key="4">
    <source>
        <dbReference type="Proteomes" id="UP000248214"/>
    </source>
</evidence>
<dbReference type="Proteomes" id="UP000248214">
    <property type="component" value="Unassembled WGS sequence"/>
</dbReference>
<comment type="caution">
    <text evidence="3">The sequence shown here is derived from an EMBL/GenBank/DDBJ whole genome shotgun (WGS) entry which is preliminary data.</text>
</comment>
<evidence type="ECO:0000256" key="1">
    <source>
        <dbReference type="ARBA" id="ARBA00022603"/>
    </source>
</evidence>
<dbReference type="SUPFAM" id="SSF53335">
    <property type="entry name" value="S-adenosyl-L-methionine-dependent methyltransferases"/>
    <property type="match status" value="1"/>
</dbReference>
<keyword evidence="4" id="KW-1185">Reference proteome</keyword>
<dbReference type="Pfam" id="PF02636">
    <property type="entry name" value="Methyltransf_28"/>
    <property type="match status" value="1"/>
</dbReference>
<dbReference type="PANTHER" id="PTHR12049:SF7">
    <property type="entry name" value="PROTEIN ARGININE METHYLTRANSFERASE NDUFAF7, MITOCHONDRIAL"/>
    <property type="match status" value="1"/>
</dbReference>
<name>A0A323TKU1_9BACI</name>
<organism evidence="3 4">
    <name type="scientific">Salipaludibacillus keqinensis</name>
    <dbReference type="NCBI Taxonomy" id="2045207"/>
    <lineage>
        <taxon>Bacteria</taxon>
        <taxon>Bacillati</taxon>
        <taxon>Bacillota</taxon>
        <taxon>Bacilli</taxon>
        <taxon>Bacillales</taxon>
        <taxon>Bacillaceae</taxon>
    </lineage>
</organism>
<dbReference type="OrthoDB" id="9794208at2"/>
<dbReference type="RefSeq" id="WP_110607952.1">
    <property type="nucleotide sequence ID" value="NZ_PDOD01000001.1"/>
</dbReference>
<dbReference type="InterPro" id="IPR038375">
    <property type="entry name" value="NDUFAF7_sf"/>
</dbReference>
<sequence>MSNIIDKLNKKSNPPWDFSSYMETALYDSEIGYYTNERQKLGTEGDFYTSNHVHAVFAETFARFFTDVLEKEQLPPFLCEWGAGDGTFAYHTLSYLRRQDSTIALNLTYLIVEASPHHRAVLRDHLAEFKHQVKIYDCFEELKEDFPDYQGILFSNELLDAFPVHVVEQHKDGLKEVLIEESGKKLIETVKFCENKEIKRWMEQFGPQLPEGHRMEVNLEMKNWLTKVSSWLKKGMLVTVDYGYTNEELILPERKEGSIRGYRNHKMVKNPLCYPGEMDLTSHIQWDAYNQLAMNEGLEMVCRERQDQFLLKAGLFTFLQPAVNMNPFSEEFKKNRAIQSFVQPGGISTSFQVNIHGKGLNKTNEYIFFHEDPYQISTSETKTGN</sequence>